<protein>
    <recommendedName>
        <fullName evidence="3">Disease resistance protein</fullName>
    </recommendedName>
</protein>
<dbReference type="Gene3D" id="3.80.10.10">
    <property type="entry name" value="Ribonuclease Inhibitor"/>
    <property type="match status" value="3"/>
</dbReference>
<reference evidence="1" key="3">
    <citation type="submission" date="2022-01" db="UniProtKB">
        <authorList>
            <consortium name="EnsemblPlants"/>
        </authorList>
    </citation>
    <scope>IDENTIFICATION</scope>
    <source>
        <strain evidence="1">subsp. vulgare</strain>
    </source>
</reference>
<name>A0A8I6XQQ5_HORVV</name>
<accession>A0A8I6XQQ5</accession>
<dbReference type="SUPFAM" id="SSF52047">
    <property type="entry name" value="RNI-like"/>
    <property type="match status" value="1"/>
</dbReference>
<dbReference type="Proteomes" id="UP000011116">
    <property type="component" value="Chromosome 6H"/>
</dbReference>
<dbReference type="Gramene" id="HORVU.MOREX.r3.6HG0547830.1">
    <property type="protein sequence ID" value="HORVU.MOREX.r3.6HG0547830.1.CDS1"/>
    <property type="gene ID" value="HORVU.MOREX.r3.6HG0547830"/>
</dbReference>
<dbReference type="PANTHER" id="PTHR36766">
    <property type="entry name" value="PLANT BROAD-SPECTRUM MILDEW RESISTANCE PROTEIN RPW8"/>
    <property type="match status" value="1"/>
</dbReference>
<reference evidence="1" key="2">
    <citation type="submission" date="2020-10" db="EMBL/GenBank/DDBJ databases">
        <authorList>
            <person name="Scholz U."/>
            <person name="Mascher M."/>
            <person name="Fiebig A."/>
        </authorList>
    </citation>
    <scope>NUCLEOTIDE SEQUENCE [LARGE SCALE GENOMIC DNA]</scope>
    <source>
        <strain evidence="1">cv. Morex</strain>
    </source>
</reference>
<dbReference type="PANTHER" id="PTHR36766:SF30">
    <property type="entry name" value="TIR-NBS TYPE DISEASE RESISTANCE PROTEIN-RELATED"/>
    <property type="match status" value="1"/>
</dbReference>
<evidence type="ECO:0000313" key="2">
    <source>
        <dbReference type="Proteomes" id="UP000011116"/>
    </source>
</evidence>
<evidence type="ECO:0000313" key="1">
    <source>
        <dbReference type="EnsemblPlants" id="HORVU.MOREX.r3.6HG0547830.1.CDS1"/>
    </source>
</evidence>
<evidence type="ECO:0008006" key="3">
    <source>
        <dbReference type="Google" id="ProtNLM"/>
    </source>
</evidence>
<sequence>MTWFPRLRVLKIVRCPNLRAMPPIPWTRTLCSIEIAQTGSNILNLTYSEKKDRKSGMCLEICAANGTDSLFRNEFAFCNLSNLKELTITNCPPLPLDKIQMLTSLQHLSITGCSSIVLSPIRGESHVTHQVPVEELCIFESDASGKELTQLLSHFPKLTSLQIERCEKITELGVSERQSGSQQQQTKEEEEIVATTEAGLLLLPIQLQKLILLFCRRLRMLPSSGGDNNEAAGGLHRLCSLREVSLGYCPDLLSSYPGSSSCFTFPTSLEELTLSSLSHMEELTNLRVSRYSKLHTLSIGASSGVLPVPICSLLSTSLTGLTLFGSKEVEPIPEEALLFLTSLQELQLFFCTKLKSLPAGLHRLASFRCLRINGCTSLRSLPKDCLPNSLHKLHISGCSMKSLPKDGLPSSLLELKISDCSELELLPTFSDGFPTSLQKLVIKECPDIKLLPKDALPSSLQELEITDCPGIKSLPGDRLQKSLRVLDVVDSRSWELKRKCRRLIGEIPIIRA</sequence>
<proteinExistence type="predicted"/>
<reference evidence="2" key="1">
    <citation type="journal article" date="2012" name="Nature">
        <title>A physical, genetic and functional sequence assembly of the barley genome.</title>
        <authorList>
            <consortium name="The International Barley Genome Sequencing Consortium"/>
            <person name="Mayer K.F."/>
            <person name="Waugh R."/>
            <person name="Brown J.W."/>
            <person name="Schulman A."/>
            <person name="Langridge P."/>
            <person name="Platzer M."/>
            <person name="Fincher G.B."/>
            <person name="Muehlbauer G.J."/>
            <person name="Sato K."/>
            <person name="Close T.J."/>
            <person name="Wise R.P."/>
            <person name="Stein N."/>
        </authorList>
    </citation>
    <scope>NUCLEOTIDE SEQUENCE [LARGE SCALE GENOMIC DNA]</scope>
    <source>
        <strain evidence="2">cv. Morex</strain>
    </source>
</reference>
<keyword evidence="2" id="KW-1185">Reference proteome</keyword>
<dbReference type="AlphaFoldDB" id="A0A8I6XQQ5"/>
<dbReference type="SMR" id="A0A8I6XQQ5"/>
<dbReference type="InterPro" id="IPR032675">
    <property type="entry name" value="LRR_dom_sf"/>
</dbReference>
<organism evidence="1 2">
    <name type="scientific">Hordeum vulgare subsp. vulgare</name>
    <name type="common">Domesticated barley</name>
    <dbReference type="NCBI Taxonomy" id="112509"/>
    <lineage>
        <taxon>Eukaryota</taxon>
        <taxon>Viridiplantae</taxon>
        <taxon>Streptophyta</taxon>
        <taxon>Embryophyta</taxon>
        <taxon>Tracheophyta</taxon>
        <taxon>Spermatophyta</taxon>
        <taxon>Magnoliopsida</taxon>
        <taxon>Liliopsida</taxon>
        <taxon>Poales</taxon>
        <taxon>Poaceae</taxon>
        <taxon>BOP clade</taxon>
        <taxon>Pooideae</taxon>
        <taxon>Triticodae</taxon>
        <taxon>Triticeae</taxon>
        <taxon>Hordeinae</taxon>
        <taxon>Hordeum</taxon>
    </lineage>
</organism>
<dbReference type="SUPFAM" id="SSF52058">
    <property type="entry name" value="L domain-like"/>
    <property type="match status" value="1"/>
</dbReference>
<dbReference type="EnsemblPlants" id="HORVU.MOREX.r3.6HG0547830.1">
    <property type="protein sequence ID" value="HORVU.MOREX.r3.6HG0547830.1.CDS1"/>
    <property type="gene ID" value="HORVU.MOREX.r3.6HG0547830"/>
</dbReference>